<evidence type="ECO:0000256" key="3">
    <source>
        <dbReference type="SAM" id="Phobius"/>
    </source>
</evidence>
<protein>
    <submittedName>
        <fullName evidence="4">Tetratricopeptide (TPR) repeat protein</fullName>
    </submittedName>
</protein>
<dbReference type="Pfam" id="PF13424">
    <property type="entry name" value="TPR_12"/>
    <property type="match status" value="1"/>
</dbReference>
<evidence type="ECO:0000256" key="2">
    <source>
        <dbReference type="SAM" id="Coils"/>
    </source>
</evidence>
<feature type="repeat" description="TPR" evidence="1">
    <location>
        <begin position="199"/>
        <end position="232"/>
    </location>
</feature>
<keyword evidence="1" id="KW-0802">TPR repeat</keyword>
<dbReference type="GO" id="GO:0003677">
    <property type="term" value="F:DNA binding"/>
    <property type="evidence" value="ECO:0007669"/>
    <property type="project" value="InterPro"/>
</dbReference>
<dbReference type="Proteomes" id="UP000541352">
    <property type="component" value="Unassembled WGS sequence"/>
</dbReference>
<dbReference type="InterPro" id="IPR016032">
    <property type="entry name" value="Sig_transdc_resp-reg_C-effctor"/>
</dbReference>
<dbReference type="EMBL" id="JACIBY010000004">
    <property type="protein sequence ID" value="MBB3838363.1"/>
    <property type="molecule type" value="Genomic_DNA"/>
</dbReference>
<proteinExistence type="predicted"/>
<evidence type="ECO:0000256" key="1">
    <source>
        <dbReference type="PROSITE-ProRule" id="PRU00339"/>
    </source>
</evidence>
<dbReference type="InterPro" id="IPR011990">
    <property type="entry name" value="TPR-like_helical_dom_sf"/>
</dbReference>
<keyword evidence="3" id="KW-0812">Transmembrane</keyword>
<dbReference type="PROSITE" id="PS50005">
    <property type="entry name" value="TPR"/>
    <property type="match status" value="1"/>
</dbReference>
<organism evidence="4 5">
    <name type="scientific">Runella defluvii</name>
    <dbReference type="NCBI Taxonomy" id="370973"/>
    <lineage>
        <taxon>Bacteria</taxon>
        <taxon>Pseudomonadati</taxon>
        <taxon>Bacteroidota</taxon>
        <taxon>Cytophagia</taxon>
        <taxon>Cytophagales</taxon>
        <taxon>Spirosomataceae</taxon>
        <taxon>Runella</taxon>
    </lineage>
</organism>
<dbReference type="SUPFAM" id="SSF48452">
    <property type="entry name" value="TPR-like"/>
    <property type="match status" value="1"/>
</dbReference>
<name>A0A7W6EQC5_9BACT</name>
<dbReference type="InterPro" id="IPR019734">
    <property type="entry name" value="TPR_rpt"/>
</dbReference>
<keyword evidence="3" id="KW-0472">Membrane</keyword>
<dbReference type="InterPro" id="IPR036388">
    <property type="entry name" value="WH-like_DNA-bd_sf"/>
</dbReference>
<evidence type="ECO:0000313" key="4">
    <source>
        <dbReference type="EMBL" id="MBB3838363.1"/>
    </source>
</evidence>
<dbReference type="GO" id="GO:0006355">
    <property type="term" value="P:regulation of DNA-templated transcription"/>
    <property type="evidence" value="ECO:0007669"/>
    <property type="project" value="InterPro"/>
</dbReference>
<dbReference type="RefSeq" id="WP_183973724.1">
    <property type="nucleotide sequence ID" value="NZ_JACIBY010000004.1"/>
</dbReference>
<keyword evidence="5" id="KW-1185">Reference proteome</keyword>
<gene>
    <name evidence="4" type="ORF">FHS57_002368</name>
</gene>
<dbReference type="SUPFAM" id="SSF46894">
    <property type="entry name" value="C-terminal effector domain of the bipartite response regulators"/>
    <property type="match status" value="1"/>
</dbReference>
<evidence type="ECO:0000313" key="5">
    <source>
        <dbReference type="Proteomes" id="UP000541352"/>
    </source>
</evidence>
<dbReference type="AlphaFoldDB" id="A0A7W6EQC5"/>
<keyword evidence="2" id="KW-0175">Coiled coil</keyword>
<reference evidence="4 5" key="1">
    <citation type="submission" date="2020-08" db="EMBL/GenBank/DDBJ databases">
        <title>Genomic Encyclopedia of Type Strains, Phase IV (KMG-IV): sequencing the most valuable type-strain genomes for metagenomic binning, comparative biology and taxonomic classification.</title>
        <authorList>
            <person name="Goeker M."/>
        </authorList>
    </citation>
    <scope>NUCLEOTIDE SEQUENCE [LARGE SCALE GENOMIC DNA]</scope>
    <source>
        <strain evidence="4 5">DSM 17976</strain>
    </source>
</reference>
<accession>A0A7W6EQC5</accession>
<sequence length="565" mass="65706">MKKLVYLLFVLLSFNGLGQLNYNYLLHKTYAQRFPTMFDLDNGTPNSLSVEKYKAYVGNIKKIAEKAGDEELTVETDILIHRDYFYHSEFTKESLGFIDSVYQLNTEKKWRWLEIKLEYLYGITYFNAVRNYEQAFIHFEKLAELLANTPDIEIPDKLLYYYKIGEAYYFFSDYLTTIKYLELALTVPPYTQDCKRQLTHTANTLGLCYQKLKQYDKANYYFQKAYEFYEPSCYEKGVWKAIASGNIGYSYYLTKQYQKAKPLLELDAQSAIEVLKDYGLAVGSLTPLGAIALDEGDVALAEKYLSKAKKCAILSGQYKRFELLYPQLARLESAKGNNKLASVYLDSALIIRDSLSRQFNALQIMRAKQKTDFEIHKAEVLKLEHEKSVSLFIRNSLIVMVILLMIAAVWVYRWQSHKAKQKEAALQQAQKELDEATVELNGFAKKLMDNNQLVETLAQKTGEENAEIINQLQRVTLLREEEWDRFRRLFDKVHTDYLLRLKTKYPELSPAEIRFVVLSKLKFSNNEMATALGVGSDTIRQYKSRLRKKLQLSEQTSLEELIESI</sequence>
<feature type="transmembrane region" description="Helical" evidence="3">
    <location>
        <begin position="391"/>
        <end position="412"/>
    </location>
</feature>
<keyword evidence="3" id="KW-1133">Transmembrane helix</keyword>
<comment type="caution">
    <text evidence="4">The sequence shown here is derived from an EMBL/GenBank/DDBJ whole genome shotgun (WGS) entry which is preliminary data.</text>
</comment>
<feature type="coiled-coil region" evidence="2">
    <location>
        <begin position="419"/>
        <end position="446"/>
    </location>
</feature>
<dbReference type="Gene3D" id="1.25.40.10">
    <property type="entry name" value="Tetratricopeptide repeat domain"/>
    <property type="match status" value="1"/>
</dbReference>
<dbReference type="Gene3D" id="1.10.10.10">
    <property type="entry name" value="Winged helix-like DNA-binding domain superfamily/Winged helix DNA-binding domain"/>
    <property type="match status" value="1"/>
</dbReference>